<evidence type="ECO:0000256" key="1">
    <source>
        <dbReference type="SAM" id="MobiDB-lite"/>
    </source>
</evidence>
<evidence type="ECO:0000313" key="3">
    <source>
        <dbReference type="Proteomes" id="UP000010878"/>
    </source>
</evidence>
<gene>
    <name evidence="2" type="ORF">Natoc_1966</name>
</gene>
<feature type="region of interest" description="Disordered" evidence="1">
    <location>
        <begin position="1"/>
        <end position="39"/>
    </location>
</feature>
<feature type="compositionally biased region" description="Basic and acidic residues" evidence="1">
    <location>
        <begin position="22"/>
        <end position="39"/>
    </location>
</feature>
<accession>L0JYB8</accession>
<sequence>MTDDTNLVSEDALGDETASDVSDQRGVQEQEVGDWKETN</sequence>
<protein>
    <submittedName>
        <fullName evidence="2">Uncharacterized protein</fullName>
    </submittedName>
</protein>
<organism evidence="2 3">
    <name type="scientific">Natronococcus occultus SP4</name>
    <dbReference type="NCBI Taxonomy" id="694430"/>
    <lineage>
        <taxon>Archaea</taxon>
        <taxon>Methanobacteriati</taxon>
        <taxon>Methanobacteriota</taxon>
        <taxon>Stenosarchaea group</taxon>
        <taxon>Halobacteria</taxon>
        <taxon>Halobacteriales</taxon>
        <taxon>Natrialbaceae</taxon>
        <taxon>Natronococcus</taxon>
    </lineage>
</organism>
<reference evidence="2 3" key="1">
    <citation type="submission" date="2012-11" db="EMBL/GenBank/DDBJ databases">
        <title>FINISHED of Natronococcus occultus SP4, DSM 3396.</title>
        <authorList>
            <consortium name="DOE Joint Genome Institute"/>
            <person name="Eisen J."/>
            <person name="Huntemann M."/>
            <person name="Wei C.-L."/>
            <person name="Han J."/>
            <person name="Detter J.C."/>
            <person name="Han C."/>
            <person name="Tapia R."/>
            <person name="Chen A."/>
            <person name="Kyrpides N."/>
            <person name="Mavromatis K."/>
            <person name="Markowitz V."/>
            <person name="Szeto E."/>
            <person name="Ivanova N."/>
            <person name="Mikhailova N."/>
            <person name="Ovchinnikova G."/>
            <person name="Pagani I."/>
            <person name="Pati A."/>
            <person name="Goodwin L."/>
            <person name="Nordberg H.P."/>
            <person name="Cantor M.N."/>
            <person name="Hua S.X."/>
            <person name="Woyke T."/>
            <person name="Eisen J."/>
            <person name="Klenk H.-P."/>
            <person name="Klenk H.-P."/>
        </authorList>
    </citation>
    <scope>NUCLEOTIDE SEQUENCE [LARGE SCALE GENOMIC DNA]</scope>
    <source>
        <strain evidence="2 3">SP4</strain>
    </source>
</reference>
<name>L0JYB8_9EURY</name>
<keyword evidence="3" id="KW-1185">Reference proteome</keyword>
<dbReference type="Proteomes" id="UP000010878">
    <property type="component" value="Chromosome"/>
</dbReference>
<dbReference type="HOGENOM" id="CLU_3302830_0_0_2"/>
<proteinExistence type="predicted"/>
<dbReference type="STRING" id="694430.Natoc_1966"/>
<dbReference type="EMBL" id="CP003929">
    <property type="protein sequence ID" value="AGB37756.1"/>
    <property type="molecule type" value="Genomic_DNA"/>
</dbReference>
<dbReference type="KEGG" id="nou:Natoc_1966"/>
<evidence type="ECO:0000313" key="2">
    <source>
        <dbReference type="EMBL" id="AGB37756.1"/>
    </source>
</evidence>
<dbReference type="AlphaFoldDB" id="L0JYB8"/>